<evidence type="ECO:0000256" key="5">
    <source>
        <dbReference type="ARBA" id="ARBA00023002"/>
    </source>
</evidence>
<dbReference type="GO" id="GO:0050660">
    <property type="term" value="F:flavin adenine dinucleotide binding"/>
    <property type="evidence" value="ECO:0007669"/>
    <property type="project" value="TreeGrafter"/>
</dbReference>
<dbReference type="InterPro" id="IPR016156">
    <property type="entry name" value="FAD/NAD-linked_Rdtase_dimer_sf"/>
</dbReference>
<dbReference type="Gene3D" id="3.50.50.60">
    <property type="entry name" value="FAD/NAD(P)-binding domain"/>
    <property type="match status" value="2"/>
</dbReference>
<dbReference type="GO" id="GO:0003955">
    <property type="term" value="F:NAD(P)H dehydrogenase (quinone) activity"/>
    <property type="evidence" value="ECO:0007669"/>
    <property type="project" value="TreeGrafter"/>
</dbReference>
<dbReference type="OrthoDB" id="361797at2759"/>
<organism evidence="8 9">
    <name type="scientific">Bimuria novae-zelandiae CBS 107.79</name>
    <dbReference type="NCBI Taxonomy" id="1447943"/>
    <lineage>
        <taxon>Eukaryota</taxon>
        <taxon>Fungi</taxon>
        <taxon>Dikarya</taxon>
        <taxon>Ascomycota</taxon>
        <taxon>Pezizomycotina</taxon>
        <taxon>Dothideomycetes</taxon>
        <taxon>Pleosporomycetidae</taxon>
        <taxon>Pleosporales</taxon>
        <taxon>Massarineae</taxon>
        <taxon>Didymosphaeriaceae</taxon>
        <taxon>Bimuria</taxon>
    </lineage>
</organism>
<evidence type="ECO:0000256" key="4">
    <source>
        <dbReference type="ARBA" id="ARBA00022827"/>
    </source>
</evidence>
<dbReference type="PANTHER" id="PTHR43014">
    <property type="entry name" value="MERCURIC REDUCTASE"/>
    <property type="match status" value="1"/>
</dbReference>
<dbReference type="PRINTS" id="PR00411">
    <property type="entry name" value="PNDRDTASEI"/>
</dbReference>
<protein>
    <submittedName>
        <fullName evidence="8">FAD/NAD(P)-binding domain-containing protein</fullName>
    </submittedName>
</protein>
<dbReference type="InterPro" id="IPR004099">
    <property type="entry name" value="Pyr_nucl-diS_OxRdtase_dimer"/>
</dbReference>
<dbReference type="PANTHER" id="PTHR43014:SF2">
    <property type="entry name" value="MERCURIC REDUCTASE"/>
    <property type="match status" value="1"/>
</dbReference>
<dbReference type="Gene3D" id="3.30.390.30">
    <property type="match status" value="1"/>
</dbReference>
<dbReference type="AlphaFoldDB" id="A0A6A5V517"/>
<keyword evidence="5" id="KW-0560">Oxidoreductase</keyword>
<dbReference type="Proteomes" id="UP000800036">
    <property type="component" value="Unassembled WGS sequence"/>
</dbReference>
<dbReference type="EMBL" id="ML976688">
    <property type="protein sequence ID" value="KAF1972215.1"/>
    <property type="molecule type" value="Genomic_DNA"/>
</dbReference>
<feature type="domain" description="FAD/NAD(P)-binding" evidence="7">
    <location>
        <begin position="2"/>
        <end position="152"/>
    </location>
</feature>
<dbReference type="GO" id="GO:0005759">
    <property type="term" value="C:mitochondrial matrix"/>
    <property type="evidence" value="ECO:0007669"/>
    <property type="project" value="UniProtKB-ARBA"/>
</dbReference>
<gene>
    <name evidence="8" type="ORF">BU23DRAFT_644585</name>
</gene>
<sequence>EVPRHLIILGGGYSGIEFAQAWRRFGAEVTVLERGKRILKNEDGDVVEALAELLKTEGVRFHVDTHVTNVSGTSGQSVTLRDTEAGEPFSIEASHILIAGGRTPNTEECGLEEAGVQLTPKGHIQVDEYLQTNVTNIFAVGDCANSPHFTHMGFDDFRIVRDFLAKANPLRSTANRQVPYTLYTSPELAHVGFSESAAQLAGIKYRLAKAPMAAFLRTRTMDATQGFAKALVSAEDDTILGFTALGPSAGELLPVVQLAMSEKLPYTKLSGLIVTHPTMSEGLVSLFGGVPPPRT</sequence>
<keyword evidence="3" id="KW-0285">Flavoprotein</keyword>
<evidence type="ECO:0000313" key="8">
    <source>
        <dbReference type="EMBL" id="KAF1972215.1"/>
    </source>
</evidence>
<dbReference type="InterPro" id="IPR023753">
    <property type="entry name" value="FAD/NAD-binding_dom"/>
</dbReference>
<name>A0A6A5V517_9PLEO</name>
<dbReference type="Pfam" id="PF07992">
    <property type="entry name" value="Pyr_redox_2"/>
    <property type="match status" value="1"/>
</dbReference>
<dbReference type="PRINTS" id="PR00368">
    <property type="entry name" value="FADPNR"/>
</dbReference>
<dbReference type="FunFam" id="3.30.390.30:FF:000001">
    <property type="entry name" value="Dihydrolipoyl dehydrogenase"/>
    <property type="match status" value="1"/>
</dbReference>
<evidence type="ECO:0000259" key="6">
    <source>
        <dbReference type="Pfam" id="PF02852"/>
    </source>
</evidence>
<evidence type="ECO:0000256" key="1">
    <source>
        <dbReference type="ARBA" id="ARBA00001974"/>
    </source>
</evidence>
<evidence type="ECO:0000256" key="2">
    <source>
        <dbReference type="ARBA" id="ARBA00007532"/>
    </source>
</evidence>
<dbReference type="InterPro" id="IPR036188">
    <property type="entry name" value="FAD/NAD-bd_sf"/>
</dbReference>
<evidence type="ECO:0000313" key="9">
    <source>
        <dbReference type="Proteomes" id="UP000800036"/>
    </source>
</evidence>
<keyword evidence="4" id="KW-0274">FAD</keyword>
<proteinExistence type="inferred from homology"/>
<evidence type="ECO:0000256" key="3">
    <source>
        <dbReference type="ARBA" id="ARBA00022630"/>
    </source>
</evidence>
<evidence type="ECO:0000259" key="7">
    <source>
        <dbReference type="Pfam" id="PF07992"/>
    </source>
</evidence>
<feature type="non-terminal residue" evidence="8">
    <location>
        <position position="1"/>
    </location>
</feature>
<dbReference type="Pfam" id="PF02852">
    <property type="entry name" value="Pyr_redox_dim"/>
    <property type="match status" value="1"/>
</dbReference>
<dbReference type="SUPFAM" id="SSF51905">
    <property type="entry name" value="FAD/NAD(P)-binding domain"/>
    <property type="match status" value="1"/>
</dbReference>
<dbReference type="SUPFAM" id="SSF55424">
    <property type="entry name" value="FAD/NAD-linked reductases, dimerisation (C-terminal) domain"/>
    <property type="match status" value="1"/>
</dbReference>
<keyword evidence="9" id="KW-1185">Reference proteome</keyword>
<reference evidence="8" key="1">
    <citation type="journal article" date="2020" name="Stud. Mycol.">
        <title>101 Dothideomycetes genomes: a test case for predicting lifestyles and emergence of pathogens.</title>
        <authorList>
            <person name="Haridas S."/>
            <person name="Albert R."/>
            <person name="Binder M."/>
            <person name="Bloem J."/>
            <person name="Labutti K."/>
            <person name="Salamov A."/>
            <person name="Andreopoulos B."/>
            <person name="Baker S."/>
            <person name="Barry K."/>
            <person name="Bills G."/>
            <person name="Bluhm B."/>
            <person name="Cannon C."/>
            <person name="Castanera R."/>
            <person name="Culley D."/>
            <person name="Daum C."/>
            <person name="Ezra D."/>
            <person name="Gonzalez J."/>
            <person name="Henrissat B."/>
            <person name="Kuo A."/>
            <person name="Liang C."/>
            <person name="Lipzen A."/>
            <person name="Lutzoni F."/>
            <person name="Magnuson J."/>
            <person name="Mondo S."/>
            <person name="Nolan M."/>
            <person name="Ohm R."/>
            <person name="Pangilinan J."/>
            <person name="Park H.-J."/>
            <person name="Ramirez L."/>
            <person name="Alfaro M."/>
            <person name="Sun H."/>
            <person name="Tritt A."/>
            <person name="Yoshinaga Y."/>
            <person name="Zwiers L.-H."/>
            <person name="Turgeon B."/>
            <person name="Goodwin S."/>
            <person name="Spatafora J."/>
            <person name="Crous P."/>
            <person name="Grigoriev I."/>
        </authorList>
    </citation>
    <scope>NUCLEOTIDE SEQUENCE</scope>
    <source>
        <strain evidence="8">CBS 107.79</strain>
    </source>
</reference>
<comment type="cofactor">
    <cofactor evidence="1">
        <name>FAD</name>
        <dbReference type="ChEBI" id="CHEBI:57692"/>
    </cofactor>
</comment>
<comment type="similarity">
    <text evidence="2">Belongs to the class-I pyridine nucleotide-disulfide oxidoreductase family.</text>
</comment>
<feature type="domain" description="Pyridine nucleotide-disulphide oxidoreductase dimerisation" evidence="6">
    <location>
        <begin position="178"/>
        <end position="284"/>
    </location>
</feature>
<accession>A0A6A5V517</accession>